<evidence type="ECO:0000313" key="3">
    <source>
        <dbReference type="Proteomes" id="UP000216947"/>
    </source>
</evidence>
<evidence type="ECO:0000313" key="2">
    <source>
        <dbReference type="EMBL" id="OZI18003.1"/>
    </source>
</evidence>
<dbReference type="Gene3D" id="3.40.50.12780">
    <property type="entry name" value="N-terminal domain of ligase-like"/>
    <property type="match status" value="1"/>
</dbReference>
<dbReference type="PANTHER" id="PTHR45398">
    <property type="match status" value="1"/>
</dbReference>
<dbReference type="EMBL" id="NEVK01000006">
    <property type="protein sequence ID" value="OZI18003.1"/>
    <property type="molecule type" value="Genomic_DNA"/>
</dbReference>
<gene>
    <name evidence="2" type="ORF">CAL19_13070</name>
</gene>
<reference evidence="3" key="1">
    <citation type="submission" date="2017-05" db="EMBL/GenBank/DDBJ databases">
        <title>Complete and WGS of Bordetella genogroups.</title>
        <authorList>
            <person name="Spilker T."/>
            <person name="Lipuma J."/>
        </authorList>
    </citation>
    <scope>NUCLEOTIDE SEQUENCE [LARGE SCALE GENOMIC DNA]</scope>
    <source>
        <strain evidence="3">AU18089</strain>
    </source>
</reference>
<dbReference type="PANTHER" id="PTHR45398:SF1">
    <property type="entry name" value="ENZYME, PUTATIVE (JCVI)-RELATED"/>
    <property type="match status" value="1"/>
</dbReference>
<evidence type="ECO:0000259" key="1">
    <source>
        <dbReference type="Pfam" id="PF00501"/>
    </source>
</evidence>
<sequence length="370" mass="39841">MRFDFKTGTFTHMRHAAGLTAVASPNGALSWQSLRAATWDWMRRARSAGVRADKSLAILGCDQPSFVTAVLGCVALGIPYVPLDCRDSVYWIRHRIDIARSSLIYDPLEDRFIVGLTETAPLREAGLASILFTTPAGGDPLGVQIGREGMALLANWLRHGAGFARSPVFMACLPCDHSFSLMTLVGAMELGGTHVTSPSGQDATGAGLAHYLQTHGVTVLGATPAFLCGQLAYPEISGDRLPGLDTLVLACEPASWRQFAELRLRFPRARIINTFGCAELAGLATWGPLDDGLPAQRAGLCPLGSGLRDTHVFVQDDEVCFGGNHVMRGYINAGQLTRDRLFTYKGKRAYRTGLRGAVDDDGVLHWLSAA</sequence>
<dbReference type="InterPro" id="IPR000873">
    <property type="entry name" value="AMP-dep_synth/lig_dom"/>
</dbReference>
<feature type="domain" description="AMP-dependent synthetase/ligase" evidence="1">
    <location>
        <begin position="119"/>
        <end position="330"/>
    </location>
</feature>
<dbReference type="Pfam" id="PF00501">
    <property type="entry name" value="AMP-binding"/>
    <property type="match status" value="1"/>
</dbReference>
<dbReference type="Proteomes" id="UP000216947">
    <property type="component" value="Unassembled WGS sequence"/>
</dbReference>
<dbReference type="SUPFAM" id="SSF56801">
    <property type="entry name" value="Acetyl-CoA synthetase-like"/>
    <property type="match status" value="1"/>
</dbReference>
<name>A0A261R106_9BORD</name>
<organism evidence="2 3">
    <name type="scientific">Bordetella genomosp. 7</name>
    <dbReference type="NCBI Taxonomy" id="1416805"/>
    <lineage>
        <taxon>Bacteria</taxon>
        <taxon>Pseudomonadati</taxon>
        <taxon>Pseudomonadota</taxon>
        <taxon>Betaproteobacteria</taxon>
        <taxon>Burkholderiales</taxon>
        <taxon>Alcaligenaceae</taxon>
        <taxon>Bordetella</taxon>
    </lineage>
</organism>
<comment type="caution">
    <text evidence="2">The sequence shown here is derived from an EMBL/GenBank/DDBJ whole genome shotgun (WGS) entry which is preliminary data.</text>
</comment>
<keyword evidence="3" id="KW-1185">Reference proteome</keyword>
<proteinExistence type="predicted"/>
<protein>
    <recommendedName>
        <fullName evidence="1">AMP-dependent synthetase/ligase domain-containing protein</fullName>
    </recommendedName>
</protein>
<dbReference type="AlphaFoldDB" id="A0A261R106"/>
<dbReference type="RefSeq" id="WP_094797012.1">
    <property type="nucleotide sequence ID" value="NZ_NEVK01000006.1"/>
</dbReference>
<dbReference type="InterPro" id="IPR042099">
    <property type="entry name" value="ANL_N_sf"/>
</dbReference>
<accession>A0A261R106</accession>